<name>A0A916WMP9_9MICO</name>
<reference evidence="1" key="2">
    <citation type="submission" date="2020-09" db="EMBL/GenBank/DDBJ databases">
        <authorList>
            <person name="Sun Q."/>
            <person name="Zhou Y."/>
        </authorList>
    </citation>
    <scope>NUCLEOTIDE SEQUENCE</scope>
    <source>
        <strain evidence="1">CGMCC 1.12813</strain>
    </source>
</reference>
<proteinExistence type="predicted"/>
<protein>
    <recommendedName>
        <fullName evidence="3">Alpha/beta hydrolase</fullName>
    </recommendedName>
</protein>
<gene>
    <name evidence="1" type="ORF">GCM10010979_29050</name>
</gene>
<dbReference type="Proteomes" id="UP000606922">
    <property type="component" value="Unassembled WGS sequence"/>
</dbReference>
<organism evidence="1 2">
    <name type="scientific">Conyzicola nivalis</name>
    <dbReference type="NCBI Taxonomy" id="1477021"/>
    <lineage>
        <taxon>Bacteria</taxon>
        <taxon>Bacillati</taxon>
        <taxon>Actinomycetota</taxon>
        <taxon>Actinomycetes</taxon>
        <taxon>Micrococcales</taxon>
        <taxon>Microbacteriaceae</taxon>
        <taxon>Conyzicola</taxon>
    </lineage>
</organism>
<dbReference type="RefSeq" id="WP_229733431.1">
    <property type="nucleotide sequence ID" value="NZ_BMGB01000002.1"/>
</dbReference>
<dbReference type="SUPFAM" id="SSF53474">
    <property type="entry name" value="alpha/beta-Hydrolases"/>
    <property type="match status" value="1"/>
</dbReference>
<evidence type="ECO:0000313" key="2">
    <source>
        <dbReference type="Proteomes" id="UP000606922"/>
    </source>
</evidence>
<sequence length="178" mass="19431">MVPGVWESWKFLQPLITSLHDRGHPVHVVRLLESNSRPVADASELVDAYLDEHDLSDVLLVAHSKGGLIGKYVMVKGAAARRVRGMVAIAAPFSGSRYARYLFLPSLRIFSPKDAVIVSLARELVANERIVSVFGEFDPHIPGGSYLPGAKNVRLDTGGHFRVLAHPRVIAEVMAMAA</sequence>
<dbReference type="AlphaFoldDB" id="A0A916WMP9"/>
<accession>A0A916WMP9</accession>
<evidence type="ECO:0008006" key="3">
    <source>
        <dbReference type="Google" id="ProtNLM"/>
    </source>
</evidence>
<comment type="caution">
    <text evidence="1">The sequence shown here is derived from an EMBL/GenBank/DDBJ whole genome shotgun (WGS) entry which is preliminary data.</text>
</comment>
<dbReference type="Gene3D" id="3.40.50.1820">
    <property type="entry name" value="alpha/beta hydrolase"/>
    <property type="match status" value="1"/>
</dbReference>
<reference evidence="1" key="1">
    <citation type="journal article" date="2014" name="Int. J. Syst. Evol. Microbiol.">
        <title>Complete genome sequence of Corynebacterium casei LMG S-19264T (=DSM 44701T), isolated from a smear-ripened cheese.</title>
        <authorList>
            <consortium name="US DOE Joint Genome Institute (JGI-PGF)"/>
            <person name="Walter F."/>
            <person name="Albersmeier A."/>
            <person name="Kalinowski J."/>
            <person name="Ruckert C."/>
        </authorList>
    </citation>
    <scope>NUCLEOTIDE SEQUENCE</scope>
    <source>
        <strain evidence="1">CGMCC 1.12813</strain>
    </source>
</reference>
<dbReference type="EMBL" id="BMGB01000002">
    <property type="protein sequence ID" value="GGB12848.1"/>
    <property type="molecule type" value="Genomic_DNA"/>
</dbReference>
<evidence type="ECO:0000313" key="1">
    <source>
        <dbReference type="EMBL" id="GGB12848.1"/>
    </source>
</evidence>
<dbReference type="InterPro" id="IPR029058">
    <property type="entry name" value="AB_hydrolase_fold"/>
</dbReference>
<keyword evidence="2" id="KW-1185">Reference proteome</keyword>